<feature type="transmembrane region" description="Helical" evidence="12">
    <location>
        <begin position="153"/>
        <end position="173"/>
    </location>
</feature>
<keyword evidence="9 12" id="KW-1133">Transmembrane helix</keyword>
<dbReference type="Gene3D" id="3.30.2010.10">
    <property type="entry name" value="Metalloproteases ('zincins'), catalytic domain"/>
    <property type="match status" value="1"/>
</dbReference>
<keyword evidence="5 12" id="KW-0812">Transmembrane</keyword>
<feature type="transmembrane region" description="Helical" evidence="12">
    <location>
        <begin position="41"/>
        <end position="59"/>
    </location>
</feature>
<reference evidence="15" key="1">
    <citation type="submission" date="2017-09" db="EMBL/GenBank/DDBJ databases">
        <title>Depth-based differentiation of microbial function through sediment-hosted aquifers and enrichment of novel symbionts in the deep terrestrial subsurface.</title>
        <authorList>
            <person name="Probst A.J."/>
            <person name="Ladd B."/>
            <person name="Jarett J.K."/>
            <person name="Geller-Mcgrath D.E."/>
            <person name="Sieber C.M.K."/>
            <person name="Emerson J.B."/>
            <person name="Anantharaman K."/>
            <person name="Thomas B.C."/>
            <person name="Malmstrom R."/>
            <person name="Stieglmeier M."/>
            <person name="Klingl A."/>
            <person name="Woyke T."/>
            <person name="Ryan C.M."/>
            <person name="Banfield J.F."/>
        </authorList>
    </citation>
    <scope>NUCLEOTIDE SEQUENCE [LARGE SCALE GENOMIC DNA]</scope>
</reference>
<keyword evidence="11 12" id="KW-0472">Membrane</keyword>
<dbReference type="GO" id="GO:0005886">
    <property type="term" value="C:plasma membrane"/>
    <property type="evidence" value="ECO:0007669"/>
    <property type="project" value="UniProtKB-SubCell"/>
</dbReference>
<evidence type="ECO:0000259" key="13">
    <source>
        <dbReference type="Pfam" id="PF01435"/>
    </source>
</evidence>
<feature type="binding site" evidence="12">
    <location>
        <position position="147"/>
    </location>
    <ligand>
        <name>Zn(2+)</name>
        <dbReference type="ChEBI" id="CHEBI:29105"/>
        <note>catalytic</note>
    </ligand>
</feature>
<evidence type="ECO:0000256" key="8">
    <source>
        <dbReference type="ARBA" id="ARBA00022833"/>
    </source>
</evidence>
<evidence type="ECO:0000256" key="12">
    <source>
        <dbReference type="HAMAP-Rule" id="MF_00188"/>
    </source>
</evidence>
<evidence type="ECO:0000256" key="7">
    <source>
        <dbReference type="ARBA" id="ARBA00022801"/>
    </source>
</evidence>
<comment type="similarity">
    <text evidence="2 12">Belongs to the peptidase M48B family.</text>
</comment>
<evidence type="ECO:0000256" key="9">
    <source>
        <dbReference type="ARBA" id="ARBA00022989"/>
    </source>
</evidence>
<dbReference type="EMBL" id="PEXT01000054">
    <property type="protein sequence ID" value="PIS43214.1"/>
    <property type="molecule type" value="Genomic_DNA"/>
</dbReference>
<dbReference type="AlphaFoldDB" id="A0A2H0YXI9"/>
<evidence type="ECO:0000256" key="10">
    <source>
        <dbReference type="ARBA" id="ARBA00023049"/>
    </source>
</evidence>
<feature type="transmembrane region" description="Helical" evidence="12">
    <location>
        <begin position="16"/>
        <end position="35"/>
    </location>
</feature>
<dbReference type="HAMAP" id="MF_00188">
    <property type="entry name" value="Pept_M48_protease_HtpX"/>
    <property type="match status" value="1"/>
</dbReference>
<keyword evidence="4 12" id="KW-0645">Protease</keyword>
<name>A0A2H0YXI9_9BACT</name>
<comment type="subcellular location">
    <subcellularLocation>
        <location evidence="1 12">Cell membrane</location>
        <topology evidence="1 12">Multi-pass membrane protein</topology>
    </subcellularLocation>
</comment>
<dbReference type="PANTHER" id="PTHR43221:SF1">
    <property type="entry name" value="PROTEASE HTPX"/>
    <property type="match status" value="1"/>
</dbReference>
<dbReference type="InterPro" id="IPR022919">
    <property type="entry name" value="Pept_M48_protease_HtpX"/>
</dbReference>
<evidence type="ECO:0000256" key="6">
    <source>
        <dbReference type="ARBA" id="ARBA00022723"/>
    </source>
</evidence>
<keyword evidence="10 12" id="KW-0482">Metalloprotease</keyword>
<dbReference type="EC" id="3.4.24.-" evidence="12"/>
<feature type="transmembrane region" description="Helical" evidence="12">
    <location>
        <begin position="193"/>
        <end position="213"/>
    </location>
</feature>
<feature type="domain" description="Peptidase M48" evidence="13">
    <location>
        <begin position="84"/>
        <end position="301"/>
    </location>
</feature>
<evidence type="ECO:0000313" key="15">
    <source>
        <dbReference type="Proteomes" id="UP000228687"/>
    </source>
</evidence>
<gene>
    <name evidence="12" type="primary">htpX</name>
    <name evidence="14" type="ORF">COT23_02530</name>
</gene>
<evidence type="ECO:0000256" key="5">
    <source>
        <dbReference type="ARBA" id="ARBA00022692"/>
    </source>
</evidence>
<protein>
    <recommendedName>
        <fullName evidence="12">Protease HtpX homolog</fullName>
        <ecNumber evidence="12">3.4.24.-</ecNumber>
    </recommendedName>
</protein>
<dbReference type="Pfam" id="PF01435">
    <property type="entry name" value="Peptidase_M48"/>
    <property type="match status" value="1"/>
</dbReference>
<sequence length="304" mass="32976">MVTIYEQQSSNIRRTWALVLGFLIVVIAVGYAISWYYGNPLILYVAVVIAFATNFYAYWESDKLVLSLNHARLASREDFFDFYTVTENLAITAGLPKPKLYVIDDPAPNAFATGRDENHAVVCATTGLLSLMTRSELEGVIGHELSHIKNRDMLLMTVAVVLAGFVAILANIFLRMSSFGGGGRGSDNKNANALIMILAIVGIVLAPLAAKLIQLAISRRREYLADASGALLTRYPKGLASALEKIGNYPAPMRSANLATAHLFIGDPFSAGGGVASMNSRIEKLFSTHPPIQDRIKALLSQQA</sequence>
<dbReference type="GO" id="GO:0006508">
    <property type="term" value="P:proteolysis"/>
    <property type="evidence" value="ECO:0007669"/>
    <property type="project" value="UniProtKB-KW"/>
</dbReference>
<feature type="binding site" evidence="12">
    <location>
        <position position="222"/>
    </location>
    <ligand>
        <name>Zn(2+)</name>
        <dbReference type="ChEBI" id="CHEBI:29105"/>
        <note>catalytic</note>
    </ligand>
</feature>
<comment type="cofactor">
    <cofactor evidence="12">
        <name>Zn(2+)</name>
        <dbReference type="ChEBI" id="CHEBI:29105"/>
    </cofactor>
    <text evidence="12">Binds 1 zinc ion per subunit.</text>
</comment>
<dbReference type="CDD" id="cd07340">
    <property type="entry name" value="M48B_Htpx_like"/>
    <property type="match status" value="1"/>
</dbReference>
<organism evidence="14 15">
    <name type="scientific">Candidatus Kaiserbacteria bacterium CG08_land_8_20_14_0_20_50_21</name>
    <dbReference type="NCBI Taxonomy" id="1974604"/>
    <lineage>
        <taxon>Bacteria</taxon>
        <taxon>Candidatus Kaiseribacteriota</taxon>
    </lineage>
</organism>
<evidence type="ECO:0000256" key="4">
    <source>
        <dbReference type="ARBA" id="ARBA00022670"/>
    </source>
</evidence>
<dbReference type="Proteomes" id="UP000228687">
    <property type="component" value="Unassembled WGS sequence"/>
</dbReference>
<comment type="caution">
    <text evidence="14">The sequence shown here is derived from an EMBL/GenBank/DDBJ whole genome shotgun (WGS) entry which is preliminary data.</text>
</comment>
<evidence type="ECO:0000256" key="1">
    <source>
        <dbReference type="ARBA" id="ARBA00004651"/>
    </source>
</evidence>
<dbReference type="GO" id="GO:0004222">
    <property type="term" value="F:metalloendopeptidase activity"/>
    <property type="evidence" value="ECO:0007669"/>
    <property type="project" value="UniProtKB-UniRule"/>
</dbReference>
<evidence type="ECO:0000313" key="14">
    <source>
        <dbReference type="EMBL" id="PIS43214.1"/>
    </source>
</evidence>
<dbReference type="InterPro" id="IPR050083">
    <property type="entry name" value="HtpX_protease"/>
</dbReference>
<feature type="active site" evidence="12">
    <location>
        <position position="144"/>
    </location>
</feature>
<accession>A0A2H0YXI9</accession>
<keyword evidence="8 12" id="KW-0862">Zinc</keyword>
<evidence type="ECO:0000256" key="3">
    <source>
        <dbReference type="ARBA" id="ARBA00022475"/>
    </source>
</evidence>
<dbReference type="GO" id="GO:0008270">
    <property type="term" value="F:zinc ion binding"/>
    <property type="evidence" value="ECO:0007669"/>
    <property type="project" value="UniProtKB-UniRule"/>
</dbReference>
<proteinExistence type="inferred from homology"/>
<keyword evidence="6 12" id="KW-0479">Metal-binding</keyword>
<keyword evidence="3 12" id="KW-1003">Cell membrane</keyword>
<evidence type="ECO:0000256" key="11">
    <source>
        <dbReference type="ARBA" id="ARBA00023136"/>
    </source>
</evidence>
<evidence type="ECO:0000256" key="2">
    <source>
        <dbReference type="ARBA" id="ARBA00009779"/>
    </source>
</evidence>
<keyword evidence="7 12" id="KW-0378">Hydrolase</keyword>
<feature type="binding site" evidence="12">
    <location>
        <position position="143"/>
    </location>
    <ligand>
        <name>Zn(2+)</name>
        <dbReference type="ChEBI" id="CHEBI:29105"/>
        <note>catalytic</note>
    </ligand>
</feature>
<dbReference type="PANTHER" id="PTHR43221">
    <property type="entry name" value="PROTEASE HTPX"/>
    <property type="match status" value="1"/>
</dbReference>
<dbReference type="InterPro" id="IPR001915">
    <property type="entry name" value="Peptidase_M48"/>
</dbReference>